<evidence type="ECO:0000256" key="5">
    <source>
        <dbReference type="ARBA" id="ARBA00022837"/>
    </source>
</evidence>
<comment type="subcellular location">
    <subcellularLocation>
        <location evidence="1">Membrane</location>
        <topology evidence="1">Multi-pass membrane protein</topology>
    </subcellularLocation>
</comment>
<keyword evidence="4" id="KW-0677">Repeat</keyword>
<feature type="transmembrane region" description="Helical" evidence="13">
    <location>
        <begin position="321"/>
        <end position="339"/>
    </location>
</feature>
<dbReference type="GO" id="GO:0005248">
    <property type="term" value="F:voltage-gated sodium channel activity"/>
    <property type="evidence" value="ECO:0007669"/>
    <property type="project" value="TreeGrafter"/>
</dbReference>
<dbReference type="InterPro" id="IPR043203">
    <property type="entry name" value="VGCC_Ca_Na"/>
</dbReference>
<feature type="transmembrane region" description="Helical" evidence="13">
    <location>
        <begin position="1173"/>
        <end position="1192"/>
    </location>
</feature>
<accession>A0A7S0VSM7</accession>
<feature type="compositionally biased region" description="Basic and acidic residues" evidence="12">
    <location>
        <begin position="901"/>
        <end position="918"/>
    </location>
</feature>
<feature type="transmembrane region" description="Helical" evidence="13">
    <location>
        <begin position="1338"/>
        <end position="1362"/>
    </location>
</feature>
<feature type="transmembrane region" description="Helical" evidence="13">
    <location>
        <begin position="1495"/>
        <end position="1517"/>
    </location>
</feature>
<feature type="region of interest" description="Disordered" evidence="12">
    <location>
        <begin position="237"/>
        <end position="300"/>
    </location>
</feature>
<dbReference type="FunFam" id="1.20.120.350:FF:000009">
    <property type="entry name" value="Voltage-dependent T-type calcium channel subunit alpha"/>
    <property type="match status" value="1"/>
</dbReference>
<keyword evidence="9 13" id="KW-0472">Membrane</keyword>
<evidence type="ECO:0000256" key="7">
    <source>
        <dbReference type="ARBA" id="ARBA00022989"/>
    </source>
</evidence>
<dbReference type="SMART" id="SM00054">
    <property type="entry name" value="EFh"/>
    <property type="match status" value="2"/>
</dbReference>
<dbReference type="InterPro" id="IPR018247">
    <property type="entry name" value="EF_Hand_1_Ca_BS"/>
</dbReference>
<evidence type="ECO:0000313" key="15">
    <source>
        <dbReference type="EMBL" id="CAD8796071.1"/>
    </source>
</evidence>
<evidence type="ECO:0000256" key="13">
    <source>
        <dbReference type="SAM" id="Phobius"/>
    </source>
</evidence>
<dbReference type="Pfam" id="PF00520">
    <property type="entry name" value="Ion_trans"/>
    <property type="match status" value="4"/>
</dbReference>
<feature type="compositionally biased region" description="Polar residues" evidence="12">
    <location>
        <begin position="108"/>
        <end position="125"/>
    </location>
</feature>
<feature type="region of interest" description="Disordered" evidence="12">
    <location>
        <begin position="85"/>
        <end position="190"/>
    </location>
</feature>
<keyword evidence="6" id="KW-0851">Voltage-gated channel</keyword>
<feature type="transmembrane region" description="Helical" evidence="13">
    <location>
        <begin position="1275"/>
        <end position="1297"/>
    </location>
</feature>
<dbReference type="Gene3D" id="1.20.120.350">
    <property type="entry name" value="Voltage-gated potassium channels. Chain C"/>
    <property type="match status" value="3"/>
</dbReference>
<dbReference type="Gene3D" id="1.10.238.10">
    <property type="entry name" value="EF-hand"/>
    <property type="match status" value="1"/>
</dbReference>
<evidence type="ECO:0000256" key="9">
    <source>
        <dbReference type="ARBA" id="ARBA00023136"/>
    </source>
</evidence>
<evidence type="ECO:0000256" key="10">
    <source>
        <dbReference type="ARBA" id="ARBA00023180"/>
    </source>
</evidence>
<feature type="compositionally biased region" description="Basic and acidic residues" evidence="12">
    <location>
        <begin position="772"/>
        <end position="797"/>
    </location>
</feature>
<evidence type="ECO:0000256" key="4">
    <source>
        <dbReference type="ARBA" id="ARBA00022737"/>
    </source>
</evidence>
<feature type="transmembrane region" description="Helical" evidence="13">
    <location>
        <begin position="1697"/>
        <end position="1722"/>
    </location>
</feature>
<dbReference type="PANTHER" id="PTHR10037:SF62">
    <property type="entry name" value="SODIUM CHANNEL PROTEIN 60E"/>
    <property type="match status" value="1"/>
</dbReference>
<dbReference type="FunFam" id="1.10.287.70:FF:000117">
    <property type="entry name" value="Voltage-gated Ca2+ channel, alpha subunit"/>
    <property type="match status" value="1"/>
</dbReference>
<keyword evidence="5" id="KW-0106">Calcium</keyword>
<keyword evidence="11" id="KW-0407">Ion channel</keyword>
<proteinExistence type="predicted"/>
<sequence>MAQGQLSFDDIGSAMVAIFEIMTLEGWNDIMYAVQDVAGYWSFVYFVVLVFVGPIFGIQLFLVVISNKFAETKAATKAEKEKMANEAKLKKQASAGTMSMGGGSTWSVHNGSQKDGTDGYSSNPSFEEREELSNENSDGHHRKKNVKSVSEPSLAPVQLPPPMLQRGPPTQSGVKPKNTTSDDRKDEGKPQGMLQVMKKSISHTFMQAVELFADDSTHASEHSTHDQTSDKQLVAQRPGLQRAAPSGASLKSVEFEEGTKTEAASKHGVAKFDDNTRSPRTTSPGGSLSRAGSVNTGKHSKQRSGWRLWRWKLRLFAKSDVLQNTILIVIVFNTVFMMMDHDCDFCEIEVHGNPGGVPLVGGFNCATFKGILESSNLFFTTVFFLEMGIKIGGLGFVAYAKSPINWLDGFVVVTSIIELSNVVSTYKCFLAPAPPNPDCKLLGSQYDECSGGPSMSVLRTFRLVRIVKLLRAFPEIQKQVRILLAVLGSVGALNVLMSIFIIIFCLMGMNLFGGKMATEDIEVSYGAKVYVLLPDDPLAIPRYAQVLSYNRSRVETMPWEVEVRWGEEMADLLGLAADGTVQATAEPGMQNYATIVASVPRLNFDDFWISLVTTFQLLSLANWNDVRQDAIASTNAAFNLYFFILIIVGNWMLLNLFIAILVQGFAEQRADQQQNNLMMMQDRILEELGGLEEEQLAYRLSELFNAIDVDKSNFIDRYELKAALEQLGIFFTAKGVADLMRKYDEDNSGSIDFDEFLTMILEIISDARKAVDARSKTNVKDGEKEKKPIKTENEENGSRTPKKQPLGTARESPSRDVSGVWDRRSSMEAPRTSSSDGVAPAIPSRRNSNQNPVSDKPCAIPVTPTGSLDRPMGAQVSRCLMQPPVPSRLDLGSPEIQSRSLSRDNSTKSLLESRKLSRDGSTTSMDSCHAGGGMSVNGSPSMRAQRSLDTGRGSRRRSDVNQENRSSPVMIGQQKRSTSIVAMRMIHDEEVRRREEEKKLHGEDLEPKVKVPRVGWCLPTDSAPSKFSQQVADHKHFKNVILGCILVSCICLAVEAPSIGEGTLTREILDWADLVTSSFFILECVLKILGHTFLGYIASNWNRLDFLIVTTSLADLIMSRALQGQDVDIQVFKVFRVFRIFRALRPLRIIARAKGLRVLVSTLLSAVRPVLNTTGIALAVFSVFGVLGMQLLSGKMRRCTDPTVFDRRHCIGFDDDGNPREWVNADNNFDNMYRAVMSIFILATQDDWPIHMWAGVDATAKLTGPKQNHNLPMMLFYVVSIVLASYLVVNIFVGVFVDCYTMASGEMIAERLREQKTHKKLTNVKEVFDDPKDPWRMALYKIVTATWFDFLIAFFIISNVVCMGMETYQPGERWVTFGEVNNFFFSFIFGWECFGKLAALYPRRYFASNWNRFDFFIVSVTYLGILIDASARIAAASTPSDGGPPSEPPNLMFLRIQRIFRIFRILRAVRIFKTAKGLYTIAVTMMSSLPALVNLLMMLMLLFFMYGVLGVMLFGHLCSAGDESRPGIEAVRCMLHQPETLLDPHANFYNIGNALLTLFRIATGDAWGEILYACQVEVVGGFPRKVLEETWAHLVDLLKYDPRVLSPQDPRFLAADDDDAALKIAMLSVRRWNETAYGTEDHPEWPISSDTARDWVGMARMALPYCVTDHEMAELEKAKLADCGEGIRCVETCGNPYFANLTLVTFVLVAAFILLQLVIAVLMEQLANQFGQDLSGRKRPEDMIPGCEVLQKPVFARMARRWLYNAERVLAESSPVRIMPAIQEGESEENLSFIDNSRTRNSNSGRSLSPAAHEKPQDDAMGGDAGTDRQDAVGSLDAMSEALHHRRDSGVTG</sequence>
<feature type="compositionally biased region" description="Low complexity" evidence="12">
    <location>
        <begin position="1799"/>
        <end position="1809"/>
    </location>
</feature>
<dbReference type="PROSITE" id="PS50222">
    <property type="entry name" value="EF_HAND_2"/>
    <property type="match status" value="2"/>
</dbReference>
<dbReference type="PANTHER" id="PTHR10037">
    <property type="entry name" value="VOLTAGE-GATED CATION CHANNEL CALCIUM AND SODIUM"/>
    <property type="match status" value="1"/>
</dbReference>
<feature type="transmembrane region" description="Helical" evidence="13">
    <location>
        <begin position="43"/>
        <end position="65"/>
    </location>
</feature>
<feature type="transmembrane region" description="Helical" evidence="13">
    <location>
        <begin position="377"/>
        <end position="400"/>
    </location>
</feature>
<feature type="compositionally biased region" description="Polar residues" evidence="12">
    <location>
        <begin position="936"/>
        <end position="948"/>
    </location>
</feature>
<feature type="compositionally biased region" description="Polar residues" evidence="12">
    <location>
        <begin position="168"/>
        <end position="179"/>
    </location>
</feature>
<feature type="transmembrane region" description="Helical" evidence="13">
    <location>
        <begin position="640"/>
        <end position="662"/>
    </location>
</feature>
<keyword evidence="2" id="KW-0813">Transport</keyword>
<evidence type="ECO:0000256" key="12">
    <source>
        <dbReference type="SAM" id="MobiDB-lite"/>
    </source>
</evidence>
<evidence type="ECO:0000256" key="1">
    <source>
        <dbReference type="ARBA" id="ARBA00004141"/>
    </source>
</evidence>
<feature type="region of interest" description="Disordered" evidence="12">
    <location>
        <begin position="772"/>
        <end position="975"/>
    </location>
</feature>
<dbReference type="InterPro" id="IPR027359">
    <property type="entry name" value="Volt_channel_dom_sf"/>
</dbReference>
<gene>
    <name evidence="15" type="ORF">HTEP1355_LOCUS9711</name>
</gene>
<feature type="domain" description="EF-hand" evidence="14">
    <location>
        <begin position="731"/>
        <end position="766"/>
    </location>
</feature>
<feature type="region of interest" description="Disordered" evidence="12">
    <location>
        <begin position="1789"/>
        <end position="1853"/>
    </location>
</feature>
<dbReference type="InterPro" id="IPR005821">
    <property type="entry name" value="Ion_trans_dom"/>
</dbReference>
<dbReference type="InterPro" id="IPR002048">
    <property type="entry name" value="EF_hand_dom"/>
</dbReference>
<feature type="transmembrane region" description="Helical" evidence="13">
    <location>
        <begin position="482"/>
        <end position="509"/>
    </location>
</feature>
<dbReference type="Gene3D" id="1.10.287.70">
    <property type="match status" value="4"/>
</dbReference>
<evidence type="ECO:0000256" key="11">
    <source>
        <dbReference type="ARBA" id="ARBA00023303"/>
    </source>
</evidence>
<evidence type="ECO:0000256" key="8">
    <source>
        <dbReference type="ARBA" id="ARBA00023065"/>
    </source>
</evidence>
<dbReference type="Pfam" id="PF13499">
    <property type="entry name" value="EF-hand_7"/>
    <property type="match status" value="1"/>
</dbReference>
<reference evidence="15" key="1">
    <citation type="submission" date="2021-01" db="EMBL/GenBank/DDBJ databases">
        <authorList>
            <person name="Corre E."/>
            <person name="Pelletier E."/>
            <person name="Niang G."/>
            <person name="Scheremetjew M."/>
            <person name="Finn R."/>
            <person name="Kale V."/>
            <person name="Holt S."/>
            <person name="Cochrane G."/>
            <person name="Meng A."/>
            <person name="Brown T."/>
            <person name="Cohen L."/>
        </authorList>
    </citation>
    <scope>NUCLEOTIDE SEQUENCE</scope>
    <source>
        <strain evidence="15">CCMP443</strain>
    </source>
</reference>
<feature type="compositionally biased region" description="Basic and acidic residues" evidence="12">
    <location>
        <begin position="253"/>
        <end position="277"/>
    </location>
</feature>
<evidence type="ECO:0000259" key="14">
    <source>
        <dbReference type="PROSITE" id="PS50222"/>
    </source>
</evidence>
<evidence type="ECO:0000256" key="6">
    <source>
        <dbReference type="ARBA" id="ARBA00022882"/>
    </source>
</evidence>
<feature type="compositionally biased region" description="Polar residues" evidence="12">
    <location>
        <begin position="278"/>
        <end position="297"/>
    </location>
</feature>
<dbReference type="InterPro" id="IPR011992">
    <property type="entry name" value="EF-hand-dom_pair"/>
</dbReference>
<dbReference type="GO" id="GO:0005509">
    <property type="term" value="F:calcium ion binding"/>
    <property type="evidence" value="ECO:0007669"/>
    <property type="project" value="InterPro"/>
</dbReference>
<dbReference type="GO" id="GO:0001518">
    <property type="term" value="C:voltage-gated sodium channel complex"/>
    <property type="evidence" value="ECO:0007669"/>
    <property type="project" value="TreeGrafter"/>
</dbReference>
<dbReference type="SUPFAM" id="SSF81324">
    <property type="entry name" value="Voltage-gated potassium channels"/>
    <property type="match status" value="3"/>
</dbReference>
<dbReference type="SUPFAM" id="SSF47473">
    <property type="entry name" value="EF-hand"/>
    <property type="match status" value="1"/>
</dbReference>
<protein>
    <recommendedName>
        <fullName evidence="14">EF-hand domain-containing protein</fullName>
    </recommendedName>
</protein>
<evidence type="ECO:0000256" key="3">
    <source>
        <dbReference type="ARBA" id="ARBA00022692"/>
    </source>
</evidence>
<keyword evidence="8" id="KW-0406">Ion transport</keyword>
<name>A0A7S0VSM7_9CRYP</name>
<keyword evidence="7 13" id="KW-1133">Transmembrane helix</keyword>
<feature type="transmembrane region" description="Helical" evidence="13">
    <location>
        <begin position="1413"/>
        <end position="1431"/>
    </location>
</feature>
<feature type="compositionally biased region" description="Basic and acidic residues" evidence="12">
    <location>
        <begin position="180"/>
        <end position="189"/>
    </location>
</feature>
<dbReference type="EMBL" id="HBFN01016643">
    <property type="protein sequence ID" value="CAD8796071.1"/>
    <property type="molecule type" value="Transcribed_RNA"/>
</dbReference>
<keyword evidence="3 13" id="KW-0812">Transmembrane</keyword>
<dbReference type="PROSITE" id="PS00018">
    <property type="entry name" value="EF_HAND_1"/>
    <property type="match status" value="2"/>
</dbReference>
<feature type="domain" description="EF-hand" evidence="14">
    <location>
        <begin position="699"/>
        <end position="730"/>
    </location>
</feature>
<evidence type="ECO:0000256" key="2">
    <source>
        <dbReference type="ARBA" id="ARBA00022448"/>
    </source>
</evidence>
<dbReference type="CDD" id="cd00051">
    <property type="entry name" value="EFh"/>
    <property type="match status" value="1"/>
</dbReference>
<keyword evidence="10" id="KW-0325">Glycoprotein</keyword>
<organism evidence="15">
    <name type="scientific">Hemiselmis tepida</name>
    <dbReference type="NCBI Taxonomy" id="464990"/>
    <lineage>
        <taxon>Eukaryota</taxon>
        <taxon>Cryptophyceae</taxon>
        <taxon>Cryptomonadales</taxon>
        <taxon>Hemiselmidaceae</taxon>
        <taxon>Hemiselmis</taxon>
    </lineage>
</organism>